<organism evidence="2 3">
    <name type="scientific">Bradyrhizobium uaiense</name>
    <dbReference type="NCBI Taxonomy" id="2594946"/>
    <lineage>
        <taxon>Bacteria</taxon>
        <taxon>Pseudomonadati</taxon>
        <taxon>Pseudomonadota</taxon>
        <taxon>Alphaproteobacteria</taxon>
        <taxon>Hyphomicrobiales</taxon>
        <taxon>Nitrobacteraceae</taxon>
        <taxon>Bradyrhizobium</taxon>
    </lineage>
</organism>
<dbReference type="AlphaFoldDB" id="A0A6P1BWQ9"/>
<gene>
    <name evidence="2" type="ORF">FNJ47_46285</name>
</gene>
<accession>A0A6P1BWQ9</accession>
<feature type="region of interest" description="Disordered" evidence="1">
    <location>
        <begin position="1"/>
        <end position="35"/>
    </location>
</feature>
<evidence type="ECO:0000313" key="3">
    <source>
        <dbReference type="Proteomes" id="UP000468531"/>
    </source>
</evidence>
<evidence type="ECO:0000256" key="1">
    <source>
        <dbReference type="SAM" id="MobiDB-lite"/>
    </source>
</evidence>
<dbReference type="Proteomes" id="UP000468531">
    <property type="component" value="Unassembled WGS sequence"/>
</dbReference>
<proteinExistence type="predicted"/>
<sequence length="86" mass="9886">MKNAVHSDQDFRETFGADAAPSARSYQSSPRLVEDEVREQRANVMRFKTMEQETTDPLGARLLHDIIDEMEAELSQVVKRIVAERH</sequence>
<comment type="caution">
    <text evidence="2">The sequence shown here is derived from an EMBL/GenBank/DDBJ whole genome shotgun (WGS) entry which is preliminary data.</text>
</comment>
<protein>
    <submittedName>
        <fullName evidence="2">Uncharacterized protein</fullName>
    </submittedName>
</protein>
<feature type="compositionally biased region" description="Basic and acidic residues" evidence="1">
    <location>
        <begin position="1"/>
        <end position="15"/>
    </location>
</feature>
<keyword evidence="3" id="KW-1185">Reference proteome</keyword>
<dbReference type="EMBL" id="VKHP01000475">
    <property type="protein sequence ID" value="NEV02876.1"/>
    <property type="molecule type" value="Genomic_DNA"/>
</dbReference>
<reference evidence="2 3" key="1">
    <citation type="journal article" date="2020" name="Arch. Microbiol.">
        <title>Bradyrhizobium uaiense sp. nov., a new highly efficient cowpea symbiont.</title>
        <authorList>
            <person name="Cabral Michel D."/>
            <person name="Azarias Guimaraes A."/>
            <person name="Martins da Costa E."/>
            <person name="Soares de Carvalho T."/>
            <person name="Balsanelli E."/>
            <person name="Willems A."/>
            <person name="Maltempi de Souza E."/>
            <person name="de Souza Moreira F.M."/>
        </authorList>
    </citation>
    <scope>NUCLEOTIDE SEQUENCE [LARGE SCALE GENOMIC DNA]</scope>
    <source>
        <strain evidence="2 3">UFLA 03-164</strain>
    </source>
</reference>
<name>A0A6P1BWQ9_9BRAD</name>
<dbReference type="RefSeq" id="WP_163163359.1">
    <property type="nucleotide sequence ID" value="NZ_VKHP01000475.1"/>
</dbReference>
<evidence type="ECO:0000313" key="2">
    <source>
        <dbReference type="EMBL" id="NEV02876.1"/>
    </source>
</evidence>